<evidence type="ECO:0000313" key="1">
    <source>
        <dbReference type="Proteomes" id="UP000095286"/>
    </source>
</evidence>
<protein>
    <submittedName>
        <fullName evidence="2">Protein kinase domain-containing protein</fullName>
    </submittedName>
</protein>
<accession>A0AC35TZQ6</accession>
<proteinExistence type="predicted"/>
<dbReference type="WBParaSite" id="RSKR_0000602900.1">
    <property type="protein sequence ID" value="RSKR_0000602900.1"/>
    <property type="gene ID" value="RSKR_0000602900"/>
</dbReference>
<sequence>MGDSNMISSMAPPVGKQVTTQAMVPDPDRDLPDSEVNSINLATFNGSMANVRRGGTDDVVDISYTVDKIIGNGSFGIVFKVKLTHSGEWLAVKKVLQDRRYKNRELQVIRKLNHKNIVKLKFYFYSVGSKKDEIFLNLMLEFVKDTIHRIIRAYGRNNQCMPYMATKVFTYQIFRGLGYIHSLGIAHRDIKPQNLLLNSDTGVLKICDFGSAKMLVQGEPNVSYICSRYYRAPELIFGSTVYTSQIDCWSSGTVFAEMLLGKPIFPGESGVDQLVEIIKVLGTPTKEQILQMNPTYQEFQFPSMRNQQLSKVFARNTPTSALDLLGLLLQYNPVMRPTPLRVLLHPFFDELRQPGTKYIHGNPLPDLFDFTGPELGIEPALGQFAKYS</sequence>
<reference evidence="2" key="1">
    <citation type="submission" date="2016-11" db="UniProtKB">
        <authorList>
            <consortium name="WormBaseParasite"/>
        </authorList>
    </citation>
    <scope>IDENTIFICATION</scope>
    <source>
        <strain evidence="2">KR3021</strain>
    </source>
</reference>
<dbReference type="Proteomes" id="UP000095286">
    <property type="component" value="Unplaced"/>
</dbReference>
<name>A0AC35TZQ6_9BILA</name>
<organism evidence="1 2">
    <name type="scientific">Rhabditophanes sp. KR3021</name>
    <dbReference type="NCBI Taxonomy" id="114890"/>
    <lineage>
        <taxon>Eukaryota</taxon>
        <taxon>Metazoa</taxon>
        <taxon>Ecdysozoa</taxon>
        <taxon>Nematoda</taxon>
        <taxon>Chromadorea</taxon>
        <taxon>Rhabditida</taxon>
        <taxon>Tylenchina</taxon>
        <taxon>Panagrolaimomorpha</taxon>
        <taxon>Strongyloidoidea</taxon>
        <taxon>Alloionematidae</taxon>
        <taxon>Rhabditophanes</taxon>
    </lineage>
</organism>
<evidence type="ECO:0000313" key="2">
    <source>
        <dbReference type="WBParaSite" id="RSKR_0000602900.1"/>
    </source>
</evidence>